<dbReference type="Pfam" id="PF02569">
    <property type="entry name" value="Pantoate_ligase"/>
    <property type="match status" value="1"/>
</dbReference>
<comment type="similarity">
    <text evidence="2">Belongs to the pantothenate synthetase family.</text>
</comment>
<reference evidence="14" key="1">
    <citation type="submission" date="2023-07" db="EMBL/GenBank/DDBJ databases">
        <title>A draft genome of Kazachstania heterogenica Y-27499.</title>
        <authorList>
            <person name="Donic C."/>
            <person name="Kralova J.S."/>
            <person name="Fidel L."/>
            <person name="Ben-Dor S."/>
            <person name="Jung S."/>
        </authorList>
    </citation>
    <scope>NUCLEOTIDE SEQUENCE [LARGE SCALE GENOMIC DNA]</scope>
    <source>
        <strain evidence="14">Y27499</strain>
    </source>
</reference>
<evidence type="ECO:0000256" key="7">
    <source>
        <dbReference type="ARBA" id="ARBA00022741"/>
    </source>
</evidence>
<keyword evidence="14" id="KW-1185">Reference proteome</keyword>
<dbReference type="Proteomes" id="UP001306508">
    <property type="component" value="Unassembled WGS sequence"/>
</dbReference>
<dbReference type="HAMAP" id="MF_00158">
    <property type="entry name" value="PanC"/>
    <property type="match status" value="1"/>
</dbReference>
<evidence type="ECO:0000256" key="6">
    <source>
        <dbReference type="ARBA" id="ARBA00022655"/>
    </source>
</evidence>
<dbReference type="Gene3D" id="3.40.50.620">
    <property type="entry name" value="HUPs"/>
    <property type="match status" value="1"/>
</dbReference>
<dbReference type="InterPro" id="IPR042176">
    <property type="entry name" value="Pantoate_ligase_C"/>
</dbReference>
<name>A0AAN7WM60_9SACH</name>
<dbReference type="PANTHER" id="PTHR21299:SF1">
    <property type="entry name" value="PANTOATE--BETA-ALANINE LIGASE"/>
    <property type="match status" value="1"/>
</dbReference>
<keyword evidence="7" id="KW-0547">Nucleotide-binding</keyword>
<keyword evidence="8" id="KW-0067">ATP-binding</keyword>
<dbReference type="FunFam" id="3.40.50.620:FF:000013">
    <property type="entry name" value="Pantothenate synthetase"/>
    <property type="match status" value="1"/>
</dbReference>
<comment type="caution">
    <text evidence="13">The sequence shown here is derived from an EMBL/GenBank/DDBJ whole genome shotgun (WGS) entry which is preliminary data.</text>
</comment>
<dbReference type="GO" id="GO:0004592">
    <property type="term" value="F:pantoate-beta-alanine ligase activity"/>
    <property type="evidence" value="ECO:0007669"/>
    <property type="project" value="UniProtKB-EC"/>
</dbReference>
<dbReference type="GO" id="GO:0015940">
    <property type="term" value="P:pantothenate biosynthetic process"/>
    <property type="evidence" value="ECO:0007669"/>
    <property type="project" value="UniProtKB-KW"/>
</dbReference>
<evidence type="ECO:0000256" key="11">
    <source>
        <dbReference type="ARBA" id="ARBA00048258"/>
    </source>
</evidence>
<evidence type="ECO:0000256" key="5">
    <source>
        <dbReference type="ARBA" id="ARBA00022598"/>
    </source>
</evidence>
<protein>
    <recommendedName>
        <fullName evidence="4">Pantoate--beta-alanine ligase</fullName>
        <ecNumber evidence="3">6.3.2.1</ecNumber>
    </recommendedName>
    <alternativeName>
        <fullName evidence="10">Pantoate-activating enzyme</fullName>
    </alternativeName>
    <alternativeName>
        <fullName evidence="9">Pantothenate synthetase</fullName>
    </alternativeName>
</protein>
<evidence type="ECO:0000256" key="4">
    <source>
        <dbReference type="ARBA" id="ARBA00015647"/>
    </source>
</evidence>
<dbReference type="SUPFAM" id="SSF52374">
    <property type="entry name" value="Nucleotidylyl transferase"/>
    <property type="match status" value="1"/>
</dbReference>
<feature type="region of interest" description="Disordered" evidence="12">
    <location>
        <begin position="731"/>
        <end position="755"/>
    </location>
</feature>
<dbReference type="EMBL" id="JAWIZZ010000056">
    <property type="protein sequence ID" value="KAK5774112.1"/>
    <property type="molecule type" value="Genomic_DNA"/>
</dbReference>
<keyword evidence="5" id="KW-0436">Ligase</keyword>
<dbReference type="EC" id="6.3.2.1" evidence="3"/>
<comment type="pathway">
    <text evidence="1">Cofactor biosynthesis; (R)-pantothenate biosynthesis; (R)-pantothenate from (R)-pantoate and beta-alanine: step 1/1.</text>
</comment>
<evidence type="ECO:0000256" key="9">
    <source>
        <dbReference type="ARBA" id="ARBA00029902"/>
    </source>
</evidence>
<comment type="catalytic activity">
    <reaction evidence="11">
        <text>(R)-pantoate + beta-alanine + ATP = (R)-pantothenate + AMP + diphosphate + H(+)</text>
        <dbReference type="Rhea" id="RHEA:10912"/>
        <dbReference type="ChEBI" id="CHEBI:15378"/>
        <dbReference type="ChEBI" id="CHEBI:15980"/>
        <dbReference type="ChEBI" id="CHEBI:29032"/>
        <dbReference type="ChEBI" id="CHEBI:30616"/>
        <dbReference type="ChEBI" id="CHEBI:33019"/>
        <dbReference type="ChEBI" id="CHEBI:57966"/>
        <dbReference type="ChEBI" id="CHEBI:456215"/>
        <dbReference type="EC" id="6.3.2.1"/>
    </reaction>
</comment>
<evidence type="ECO:0000256" key="1">
    <source>
        <dbReference type="ARBA" id="ARBA00004990"/>
    </source>
</evidence>
<evidence type="ECO:0000256" key="3">
    <source>
        <dbReference type="ARBA" id="ARBA00012219"/>
    </source>
</evidence>
<dbReference type="InterPro" id="IPR003721">
    <property type="entry name" value="Pantoate_ligase"/>
</dbReference>
<dbReference type="InterPro" id="IPR014729">
    <property type="entry name" value="Rossmann-like_a/b/a_fold"/>
</dbReference>
<evidence type="ECO:0000313" key="14">
    <source>
        <dbReference type="Proteomes" id="UP001306508"/>
    </source>
</evidence>
<evidence type="ECO:0000313" key="13">
    <source>
        <dbReference type="EMBL" id="KAK5774112.1"/>
    </source>
</evidence>
<gene>
    <name evidence="13" type="ORF">RI543_004646</name>
</gene>
<dbReference type="CDD" id="cd00560">
    <property type="entry name" value="PanC"/>
    <property type="match status" value="1"/>
</dbReference>
<dbReference type="GO" id="GO:0005524">
    <property type="term" value="F:ATP binding"/>
    <property type="evidence" value="ECO:0007669"/>
    <property type="project" value="UniProtKB-KW"/>
</dbReference>
<proteinExistence type="inferred from homology"/>
<evidence type="ECO:0000256" key="10">
    <source>
        <dbReference type="ARBA" id="ARBA00032806"/>
    </source>
</evidence>
<dbReference type="NCBIfam" id="TIGR00018">
    <property type="entry name" value="panC"/>
    <property type="match status" value="1"/>
</dbReference>
<evidence type="ECO:0000256" key="2">
    <source>
        <dbReference type="ARBA" id="ARBA00009256"/>
    </source>
</evidence>
<feature type="compositionally biased region" description="Low complexity" evidence="12">
    <location>
        <begin position="452"/>
        <end position="469"/>
    </location>
</feature>
<accession>A0AAN7WM60</accession>
<feature type="region of interest" description="Disordered" evidence="12">
    <location>
        <begin position="448"/>
        <end position="477"/>
    </location>
</feature>
<dbReference type="Gene3D" id="3.30.1300.10">
    <property type="entry name" value="Pantoate-beta-alanine ligase, C-terminal domain"/>
    <property type="match status" value="1"/>
</dbReference>
<evidence type="ECO:0000256" key="12">
    <source>
        <dbReference type="SAM" id="MobiDB-lite"/>
    </source>
</evidence>
<dbReference type="PANTHER" id="PTHR21299">
    <property type="entry name" value="CYTIDYLATE KINASE/PANTOATE-BETA-ALANINE LIGASE"/>
    <property type="match status" value="1"/>
</dbReference>
<dbReference type="AlphaFoldDB" id="A0AAN7WM60"/>
<organism evidence="13 14">
    <name type="scientific">Arxiozyma heterogenica</name>
    <dbReference type="NCBI Taxonomy" id="278026"/>
    <lineage>
        <taxon>Eukaryota</taxon>
        <taxon>Fungi</taxon>
        <taxon>Dikarya</taxon>
        <taxon>Ascomycota</taxon>
        <taxon>Saccharomycotina</taxon>
        <taxon>Saccharomycetes</taxon>
        <taxon>Saccharomycetales</taxon>
        <taxon>Saccharomycetaceae</taxon>
        <taxon>Arxiozyma</taxon>
    </lineage>
</organism>
<evidence type="ECO:0000256" key="8">
    <source>
        <dbReference type="ARBA" id="ARBA00022840"/>
    </source>
</evidence>
<keyword evidence="6" id="KW-0566">Pantothenate biosynthesis</keyword>
<sequence length="944" mass="107412">MRVFHTVKDIVQWRETEIGDRCQKRIGFVPTMGALHEGHSSLIRESVRQNDITVCSIFVNPSQFAPNEDLDKYPRTLNEDIKLLELLNCDVLFAPNASEMYPQGIPLTVEDQRGPFVSVLGISEMLEGKTRPNFFRGVATVVTKLLNIVSPNAAYFGQKDIQQFIVLDTMCKELFVNTKLVMMPIARSPTGLALSSRNKYLSDESKEISANIYKGLEAASKLIQDCRSKHNCSKECGNFSRTIVEESVMKHWNPFIESKDFKVDYLSIAYRSTLMEVTDPKDLCNADVPLVISCAVRKFPKGVREAKLQSSVSSAVLEQPADLSTPASLRSSLLISSSFSLSPTHESGFNVVSNSEDNNHNTNQRESISNADVLDPNLSFLYYLETAEQIKDQDEFVERQTSSHLGELNTSVSALKYLNDNTPISDSWHNVEKNELFEDKVKFNFNPGHYKNNNSNNNDNVGILSSTDTSSEEESQRELSIPSLLTVSNLNEERVFSHIVSHQEISFSAASLPHPTNVVNISDNNIQDIIIDEDLNLNNIVTKSLSSSSNSFIMPKLSFKNKTSSLTLKFNKRYDKKHYILISGRHGLHFFKSIPMEYQQFFQLPTSHDPKDFEQYYGLIIIVKELRELITLLNRVSKLDGGGPPLIVLYHNDQRVQVKNIIKSFLRKQLISLYYPPIDINNEKELNNLFHVIKLSLSNEKQTEINLGEMQSLNEQDSYDLSLSSALSSSFESQDNFNNGLKKRRKRKRQGPEEITRRANISKKEKSCSINNNISKKGIKNERKQWFNYISTKWIIWGISISAGISAAYYIKHSYNINKDTFPFIRVILDAEFFKKLKKTSLTKIVGSLFPTAKPQSMEQQEYPITSTSVSNTNSTSIRDTLKPVLNYCFNFIKYPLIKVNNFIRNTIVATKKCYNVPLEKFSKIDNWNVDDSNNFITLSYITI</sequence>